<sequence length="73" mass="8288">MTRRNRILVPGARKGLDELKHKIIREANEPYRAEQAEDLGNKTSRENGKTGGSIGGSMVREMVRMAEENLKHR</sequence>
<dbReference type="Pfam" id="PF00269">
    <property type="entry name" value="SASP"/>
    <property type="match status" value="1"/>
</dbReference>
<dbReference type="Gene3D" id="6.10.10.80">
    <property type="entry name" value="Small, acid-soluble spore protein, alpha/beta type-like"/>
    <property type="match status" value="1"/>
</dbReference>
<evidence type="ECO:0000313" key="3">
    <source>
        <dbReference type="Proteomes" id="UP000219356"/>
    </source>
</evidence>
<dbReference type="STRING" id="586416.GZ22_17010"/>
<dbReference type="GO" id="GO:0006265">
    <property type="term" value="P:DNA topological change"/>
    <property type="evidence" value="ECO:0007669"/>
    <property type="project" value="InterPro"/>
</dbReference>
<reference evidence="3" key="1">
    <citation type="submission" date="2017-09" db="EMBL/GenBank/DDBJ databases">
        <authorList>
            <person name="Varghese N."/>
            <person name="Submissions S."/>
        </authorList>
    </citation>
    <scope>NUCLEOTIDE SEQUENCE [LARGE SCALE GENOMIC DNA]</scope>
    <source>
        <strain evidence="3">CGMCC 1.8913</strain>
    </source>
</reference>
<dbReference type="RefSeq" id="WP_097039776.1">
    <property type="nucleotide sequence ID" value="NZ_OBEK01000001.1"/>
</dbReference>
<gene>
    <name evidence="2" type="ORF">SAMN05421503_0994</name>
</gene>
<organism evidence="2 3">
    <name type="scientific">Terribacillus aidingensis</name>
    <dbReference type="NCBI Taxonomy" id="586416"/>
    <lineage>
        <taxon>Bacteria</taxon>
        <taxon>Bacillati</taxon>
        <taxon>Bacillota</taxon>
        <taxon>Bacilli</taxon>
        <taxon>Bacillales</taxon>
        <taxon>Bacillaceae</taxon>
        <taxon>Terribacillus</taxon>
    </lineage>
</organism>
<dbReference type="EMBL" id="OBEK01000001">
    <property type="protein sequence ID" value="SNZ05605.1"/>
    <property type="molecule type" value="Genomic_DNA"/>
</dbReference>
<proteinExistence type="predicted"/>
<name>A0A285N808_9BACI</name>
<dbReference type="Proteomes" id="UP000219356">
    <property type="component" value="Unassembled WGS sequence"/>
</dbReference>
<dbReference type="InterPro" id="IPR001448">
    <property type="entry name" value="SASP_alpha/beta-type"/>
</dbReference>
<evidence type="ECO:0000256" key="1">
    <source>
        <dbReference type="SAM" id="MobiDB-lite"/>
    </source>
</evidence>
<accession>A0A285N808</accession>
<dbReference type="InterPro" id="IPR038300">
    <property type="entry name" value="SASP_sf_alpha/beta"/>
</dbReference>
<feature type="compositionally biased region" description="Basic and acidic residues" evidence="1">
    <location>
        <begin position="34"/>
        <end position="48"/>
    </location>
</feature>
<protein>
    <submittedName>
        <fullName evidence="2">Small, acid-soluble spore protein, alpha/beta type</fullName>
    </submittedName>
</protein>
<dbReference type="OrthoDB" id="1683773at2"/>
<dbReference type="AlphaFoldDB" id="A0A285N808"/>
<dbReference type="GO" id="GO:0003690">
    <property type="term" value="F:double-stranded DNA binding"/>
    <property type="evidence" value="ECO:0007669"/>
    <property type="project" value="InterPro"/>
</dbReference>
<feature type="region of interest" description="Disordered" evidence="1">
    <location>
        <begin position="34"/>
        <end position="59"/>
    </location>
</feature>
<evidence type="ECO:0000313" key="2">
    <source>
        <dbReference type="EMBL" id="SNZ05605.1"/>
    </source>
</evidence>
<keyword evidence="3" id="KW-1185">Reference proteome</keyword>